<dbReference type="CDD" id="cd03801">
    <property type="entry name" value="GT4_PimA-like"/>
    <property type="match status" value="1"/>
</dbReference>
<evidence type="ECO:0000313" key="4">
    <source>
        <dbReference type="Proteomes" id="UP000007239"/>
    </source>
</evidence>
<keyword evidence="1 3" id="KW-0808">Transferase</keyword>
<name>F6BHA0_THEXL</name>
<feature type="domain" description="Glycosyl transferase family 1" evidence="2">
    <location>
        <begin position="172"/>
        <end position="334"/>
    </location>
</feature>
<dbReference type="AlphaFoldDB" id="F6BHA0"/>
<accession>F6BHA0</accession>
<keyword evidence="4" id="KW-1185">Reference proteome</keyword>
<dbReference type="PANTHER" id="PTHR46401">
    <property type="entry name" value="GLYCOSYLTRANSFERASE WBBK-RELATED"/>
    <property type="match status" value="1"/>
</dbReference>
<sequence length="362" mass="42087">MNRILFIYKYYSYGGTESAIKNRIYGLIQKGIYSDCLFLTKKSDGIFENDTNIYFLDSNNISNIDNILKNDYSVISIIDTPEVYSYIKQRKNNFKIINECHTSNIEYLKYVTDIDNKDSIDAFVVPSYFSKKLLKEVFKIKMPVYVINNCIDREHAFYFRDDFNEYFIENTVNNIPILCWIGRLEEAKNPIEFLKIVNLLKKKHKIKAWIIGGNKYSHMVNEVIRQIYEYDLINIVKWFPSLPYSYMPYVYSAISYSSGCLVSTSLRECYPMIFLEAMSCKCPVICTNVGGNSEIIKNNVTGIMYNVGDIFGATTAIEKILNDNNLRTKIINNALESINIKNNIEKCTKDFIEILLNMNVKL</sequence>
<dbReference type="Pfam" id="PF00534">
    <property type="entry name" value="Glycos_transf_1"/>
    <property type="match status" value="1"/>
</dbReference>
<dbReference type="PANTHER" id="PTHR46401:SF2">
    <property type="entry name" value="GLYCOSYLTRANSFERASE WBBK-RELATED"/>
    <property type="match status" value="1"/>
</dbReference>
<dbReference type="GO" id="GO:0009103">
    <property type="term" value="P:lipopolysaccharide biosynthetic process"/>
    <property type="evidence" value="ECO:0007669"/>
    <property type="project" value="TreeGrafter"/>
</dbReference>
<dbReference type="KEGG" id="txy:Thexy_1542"/>
<dbReference type="Proteomes" id="UP000007239">
    <property type="component" value="Chromosome"/>
</dbReference>
<dbReference type="SUPFAM" id="SSF53756">
    <property type="entry name" value="UDP-Glycosyltransferase/glycogen phosphorylase"/>
    <property type="match status" value="1"/>
</dbReference>
<protein>
    <submittedName>
        <fullName evidence="3">Glycosyl transferase group 1</fullName>
    </submittedName>
</protein>
<proteinExistence type="predicted"/>
<dbReference type="GO" id="GO:0016757">
    <property type="term" value="F:glycosyltransferase activity"/>
    <property type="evidence" value="ECO:0007669"/>
    <property type="project" value="InterPro"/>
</dbReference>
<organism evidence="3 4">
    <name type="scientific">Thermoanaerobacterium xylanolyticum (strain ATCC 49914 / DSM 7097 / LX-11)</name>
    <dbReference type="NCBI Taxonomy" id="858215"/>
    <lineage>
        <taxon>Bacteria</taxon>
        <taxon>Bacillati</taxon>
        <taxon>Bacillota</taxon>
        <taxon>Clostridia</taxon>
        <taxon>Thermoanaerobacterales</taxon>
        <taxon>Thermoanaerobacteraceae</taxon>
        <taxon>Thermoanaerobacterium</taxon>
    </lineage>
</organism>
<dbReference type="STRING" id="858215.Thexy_1542"/>
<gene>
    <name evidence="3" type="ordered locus">Thexy_1542</name>
</gene>
<dbReference type="eggNOG" id="COG0438">
    <property type="taxonomic scope" value="Bacteria"/>
</dbReference>
<dbReference type="EMBL" id="CP002739">
    <property type="protein sequence ID" value="AEF17573.1"/>
    <property type="molecule type" value="Genomic_DNA"/>
</dbReference>
<evidence type="ECO:0000313" key="3">
    <source>
        <dbReference type="EMBL" id="AEF17573.1"/>
    </source>
</evidence>
<dbReference type="RefSeq" id="WP_013788309.1">
    <property type="nucleotide sequence ID" value="NC_015555.1"/>
</dbReference>
<evidence type="ECO:0000259" key="2">
    <source>
        <dbReference type="Pfam" id="PF00534"/>
    </source>
</evidence>
<dbReference type="HOGENOM" id="CLU_778119_0_0_9"/>
<dbReference type="InterPro" id="IPR001296">
    <property type="entry name" value="Glyco_trans_1"/>
</dbReference>
<reference evidence="3" key="1">
    <citation type="submission" date="2011-05" db="EMBL/GenBank/DDBJ databases">
        <title>Complete sequence of Thermoanaerobacterium xylanolyticum LX-11.</title>
        <authorList>
            <consortium name="US DOE Joint Genome Institute"/>
            <person name="Lucas S."/>
            <person name="Han J."/>
            <person name="Lapidus A."/>
            <person name="Cheng J.-F."/>
            <person name="Goodwin L."/>
            <person name="Pitluck S."/>
            <person name="Peters L."/>
            <person name="Mikhailova N."/>
            <person name="Lu M."/>
            <person name="Han C."/>
            <person name="Tapia R."/>
            <person name="Land M."/>
            <person name="Hauser L."/>
            <person name="Kyrpides N."/>
            <person name="Ivanova N."/>
            <person name="Pagani I."/>
            <person name="Hemme C."/>
            <person name="Woyke T."/>
        </authorList>
    </citation>
    <scope>NUCLEOTIDE SEQUENCE</scope>
    <source>
        <strain evidence="3">LX-11</strain>
    </source>
</reference>
<evidence type="ECO:0000256" key="1">
    <source>
        <dbReference type="ARBA" id="ARBA00022679"/>
    </source>
</evidence>
<dbReference type="Gene3D" id="3.40.50.2000">
    <property type="entry name" value="Glycogen Phosphorylase B"/>
    <property type="match status" value="2"/>
</dbReference>